<keyword evidence="3" id="KW-1185">Reference proteome</keyword>
<dbReference type="Proteomes" id="UP001556692">
    <property type="component" value="Unassembled WGS sequence"/>
</dbReference>
<feature type="signal peptide" evidence="1">
    <location>
        <begin position="1"/>
        <end position="27"/>
    </location>
</feature>
<proteinExistence type="predicted"/>
<sequence>MRTTSRIIHGIVMLGAVAAVTIGSAQAQRNTVTPVSQMKMASGPQPGDCKGNYEMVFGANPAMAQQIWQASVASKFGNKWAHWVGAKNKSIVPQATSSGTQFRAMAQPCFYQPVP</sequence>
<name>A0ABV3SFB4_9HYPH</name>
<keyword evidence="1" id="KW-0732">Signal</keyword>
<comment type="caution">
    <text evidence="2">The sequence shown here is derived from an EMBL/GenBank/DDBJ whole genome shotgun (WGS) entry which is preliminary data.</text>
</comment>
<protein>
    <submittedName>
        <fullName evidence="2">Uncharacterized protein</fullName>
    </submittedName>
</protein>
<evidence type="ECO:0000313" key="3">
    <source>
        <dbReference type="Proteomes" id="UP001556692"/>
    </source>
</evidence>
<evidence type="ECO:0000313" key="2">
    <source>
        <dbReference type="EMBL" id="MEX0405442.1"/>
    </source>
</evidence>
<accession>A0ABV3SFB4</accession>
<dbReference type="RefSeq" id="WP_367953339.1">
    <property type="nucleotide sequence ID" value="NZ_JBDPGJ010000002.1"/>
</dbReference>
<gene>
    <name evidence="2" type="ORF">ABGN05_07220</name>
</gene>
<reference evidence="2 3" key="1">
    <citation type="submission" date="2024-05" db="EMBL/GenBank/DDBJ databases">
        <authorList>
            <person name="Jiang F."/>
        </authorList>
    </citation>
    <scope>NUCLEOTIDE SEQUENCE [LARGE SCALE GENOMIC DNA]</scope>
    <source>
        <strain evidence="2 3">LZ166</strain>
    </source>
</reference>
<organism evidence="2 3">
    <name type="scientific">Aquibium pacificus</name>
    <dbReference type="NCBI Taxonomy" id="3153579"/>
    <lineage>
        <taxon>Bacteria</taxon>
        <taxon>Pseudomonadati</taxon>
        <taxon>Pseudomonadota</taxon>
        <taxon>Alphaproteobacteria</taxon>
        <taxon>Hyphomicrobiales</taxon>
        <taxon>Phyllobacteriaceae</taxon>
        <taxon>Aquibium</taxon>
    </lineage>
</organism>
<evidence type="ECO:0000256" key="1">
    <source>
        <dbReference type="SAM" id="SignalP"/>
    </source>
</evidence>
<feature type="chain" id="PRO_5045454283" evidence="1">
    <location>
        <begin position="28"/>
        <end position="115"/>
    </location>
</feature>
<dbReference type="EMBL" id="JBDPGJ010000002">
    <property type="protein sequence ID" value="MEX0405442.1"/>
    <property type="molecule type" value="Genomic_DNA"/>
</dbReference>